<reference evidence="1 2" key="2">
    <citation type="submission" date="2014-09" db="EMBL/GenBank/DDBJ databases">
        <authorList>
            <consortium name="NBRP consortium"/>
            <person name="Sawabe T."/>
            <person name="Meirelles P."/>
            <person name="Nakanishi M."/>
            <person name="Sayaka M."/>
            <person name="Hattori M."/>
            <person name="Ohkuma M."/>
        </authorList>
    </citation>
    <scope>NUCLEOTIDE SEQUENCE [LARGE SCALE GENOMIC DNA]</scope>
    <source>
        <strain evidence="1 2">JCM 19240</strain>
    </source>
</reference>
<organism evidence="1 2">
    <name type="scientific">Vibrio maritimus</name>
    <dbReference type="NCBI Taxonomy" id="990268"/>
    <lineage>
        <taxon>Bacteria</taxon>
        <taxon>Pseudomonadati</taxon>
        <taxon>Pseudomonadota</taxon>
        <taxon>Gammaproteobacteria</taxon>
        <taxon>Vibrionales</taxon>
        <taxon>Vibrionaceae</taxon>
        <taxon>Vibrio</taxon>
    </lineage>
</organism>
<keyword evidence="2" id="KW-1185">Reference proteome</keyword>
<sequence>MKLTLLNACQTQLRESFQQLYHVTPSQYQAQFVTFDAMWRLTTSKSPKDKTDVPDKANTSTTSSVYEEAQHCLSRIFVVIASIKLECRKTFEVSLKHGEHPPQLALYLSFLKLFERAQARINTFTHKHLLFYYRDVLKQAPQQATQSPVYLKLSKSKASQQPVVIEQGHKFSPRNGADFSPIIYHAAYGMNVTDAEVYKLFHFSLCRDPLISPEKELGLPSSVTGQKRHLDPEMTGQKKLEFESFALFNNAKPLTSDTEPELQAMGLTFSDPILTMAEGERELSLVFELQEVGSSQLYQRLSLLSRADNDNSPLTDDEIVAAFATVIKEIIELQAPIFSDWQLHIKSQEVVDHITITALKALLPLAPEAQLQTLYRELYLALLNITTQELLQHSNSKTNKALLFRVLGQLMARQALYRQQWLGDEQIATITRSTNRLLTPTLLMPPCKPL</sequence>
<name>A0A090T0W7_9VIBR</name>
<dbReference type="AlphaFoldDB" id="A0A090T0W7"/>
<dbReference type="OrthoDB" id="9762853at2"/>
<gene>
    <name evidence="1" type="ORF">JCM19240_2356</name>
</gene>
<evidence type="ECO:0000313" key="1">
    <source>
        <dbReference type="EMBL" id="GAL33660.1"/>
    </source>
</evidence>
<protein>
    <submittedName>
        <fullName evidence="1">Uncharacterized protein</fullName>
    </submittedName>
</protein>
<comment type="caution">
    <text evidence="1">The sequence shown here is derived from an EMBL/GenBank/DDBJ whole genome shotgun (WGS) entry which is preliminary data.</text>
</comment>
<dbReference type="EMBL" id="BBMT01000003">
    <property type="protein sequence ID" value="GAL33660.1"/>
    <property type="molecule type" value="Genomic_DNA"/>
</dbReference>
<accession>A0A090T0W7</accession>
<dbReference type="Proteomes" id="UP000029224">
    <property type="component" value="Unassembled WGS sequence"/>
</dbReference>
<evidence type="ECO:0000313" key="2">
    <source>
        <dbReference type="Proteomes" id="UP000029224"/>
    </source>
</evidence>
<reference evidence="1 2" key="1">
    <citation type="submission" date="2014-09" db="EMBL/GenBank/DDBJ databases">
        <title>Vibrio maritimus JCM 19240. (C210) whole genome shotgun sequence.</title>
        <authorList>
            <person name="Sawabe T."/>
            <person name="Meirelles P."/>
            <person name="Nakanishi M."/>
            <person name="Sayaka M."/>
            <person name="Hattori M."/>
            <person name="Ohkuma M."/>
        </authorList>
    </citation>
    <scope>NUCLEOTIDE SEQUENCE [LARGE SCALE GENOMIC DNA]</scope>
    <source>
        <strain evidence="1 2">JCM 19240</strain>
    </source>
</reference>
<proteinExistence type="predicted"/>